<evidence type="ECO:0000313" key="3">
    <source>
        <dbReference type="Proteomes" id="UP000799539"/>
    </source>
</evidence>
<dbReference type="AlphaFoldDB" id="A0A6A6FGA9"/>
<protein>
    <submittedName>
        <fullName evidence="2">Uncharacterized protein</fullName>
    </submittedName>
</protein>
<organism evidence="2 3">
    <name type="scientific">Cercospora zeae-maydis SCOH1-5</name>
    <dbReference type="NCBI Taxonomy" id="717836"/>
    <lineage>
        <taxon>Eukaryota</taxon>
        <taxon>Fungi</taxon>
        <taxon>Dikarya</taxon>
        <taxon>Ascomycota</taxon>
        <taxon>Pezizomycotina</taxon>
        <taxon>Dothideomycetes</taxon>
        <taxon>Dothideomycetidae</taxon>
        <taxon>Mycosphaerellales</taxon>
        <taxon>Mycosphaerellaceae</taxon>
        <taxon>Cercospora</taxon>
    </lineage>
</organism>
<gene>
    <name evidence="2" type="ORF">CERZMDRAFT_84808</name>
</gene>
<evidence type="ECO:0000313" key="2">
    <source>
        <dbReference type="EMBL" id="KAF2212477.1"/>
    </source>
</evidence>
<feature type="compositionally biased region" description="Low complexity" evidence="1">
    <location>
        <begin position="118"/>
        <end position="127"/>
    </location>
</feature>
<feature type="region of interest" description="Disordered" evidence="1">
    <location>
        <begin position="103"/>
        <end position="127"/>
    </location>
</feature>
<sequence length="207" mass="22658">MSLPLAPGGRCIDLTGGTLHPFAVSTLEALWNMRRRMRQCGTVGLQNDTALAARRAEWTMIDDDEGSALMAKHRTSNLDSGAEFGCGPMMPRQMTPDATAHLKRTTTAEEPQHGHHNVGSVSTTRSTVDTDFQRTECGKATRKCRACGPSLSENGIDQIEYHHTLDSRTLSAMCRLDITCFAFVALDQYPPMGSEQPFAASEQQAKK</sequence>
<name>A0A6A6FGA9_9PEZI</name>
<accession>A0A6A6FGA9</accession>
<keyword evidence="3" id="KW-1185">Reference proteome</keyword>
<dbReference type="Proteomes" id="UP000799539">
    <property type="component" value="Unassembled WGS sequence"/>
</dbReference>
<reference evidence="2" key="1">
    <citation type="journal article" date="2020" name="Stud. Mycol.">
        <title>101 Dothideomycetes genomes: a test case for predicting lifestyles and emergence of pathogens.</title>
        <authorList>
            <person name="Haridas S."/>
            <person name="Albert R."/>
            <person name="Binder M."/>
            <person name="Bloem J."/>
            <person name="Labutti K."/>
            <person name="Salamov A."/>
            <person name="Andreopoulos B."/>
            <person name="Baker S."/>
            <person name="Barry K."/>
            <person name="Bills G."/>
            <person name="Bluhm B."/>
            <person name="Cannon C."/>
            <person name="Castanera R."/>
            <person name="Culley D."/>
            <person name="Daum C."/>
            <person name="Ezra D."/>
            <person name="Gonzalez J."/>
            <person name="Henrissat B."/>
            <person name="Kuo A."/>
            <person name="Liang C."/>
            <person name="Lipzen A."/>
            <person name="Lutzoni F."/>
            <person name="Magnuson J."/>
            <person name="Mondo S."/>
            <person name="Nolan M."/>
            <person name="Ohm R."/>
            <person name="Pangilinan J."/>
            <person name="Park H.-J."/>
            <person name="Ramirez L."/>
            <person name="Alfaro M."/>
            <person name="Sun H."/>
            <person name="Tritt A."/>
            <person name="Yoshinaga Y."/>
            <person name="Zwiers L.-H."/>
            <person name="Turgeon B."/>
            <person name="Goodwin S."/>
            <person name="Spatafora J."/>
            <person name="Crous P."/>
            <person name="Grigoriev I."/>
        </authorList>
    </citation>
    <scope>NUCLEOTIDE SEQUENCE</scope>
    <source>
        <strain evidence="2">SCOH1-5</strain>
    </source>
</reference>
<dbReference type="EMBL" id="ML992673">
    <property type="protein sequence ID" value="KAF2212477.1"/>
    <property type="molecule type" value="Genomic_DNA"/>
</dbReference>
<proteinExistence type="predicted"/>
<evidence type="ECO:0000256" key="1">
    <source>
        <dbReference type="SAM" id="MobiDB-lite"/>
    </source>
</evidence>